<dbReference type="GO" id="GO:0004672">
    <property type="term" value="F:protein kinase activity"/>
    <property type="evidence" value="ECO:0007669"/>
    <property type="project" value="InterPro"/>
</dbReference>
<dbReference type="InterPro" id="IPR011009">
    <property type="entry name" value="Kinase-like_dom_sf"/>
</dbReference>
<sequence length="310" mass="35968">MSIFQPTQEMLLPIGRAYYRFLPHPYFLDDRQEVFVLEGGEAFVYKIQHMGEKRDYALKVMKSGFRDRYTLQVTQTLAQYMHAPGLFLARRTCLTQEEYPELLRRFPALEYAVLMPWIDGRTWAGLLLDPAASVRYTPSHARQLAAATAHVLWSLEDRAMAHTDIAGGNVILSPDLRQIQLIDIDTMYIKGLKMPKKHSRGSPGYQHPNQDARGQWRADGDRFAGAMLLTEMLTWWNPVVRAETPEGAESLFTQQELQQPDLPRWRRIRRTLEQMNPALRELFDQAWYAQRIEDCPDFSAWSMSLVTSFI</sequence>
<dbReference type="RefSeq" id="WP_126628316.1">
    <property type="nucleotide sequence ID" value="NZ_BIFT01000001.1"/>
</dbReference>
<dbReference type="SUPFAM" id="SSF56112">
    <property type="entry name" value="Protein kinase-like (PK-like)"/>
    <property type="match status" value="1"/>
</dbReference>
<dbReference type="OrthoDB" id="2663482at2"/>
<name>A0A402B9S3_9CHLR</name>
<evidence type="ECO:0000313" key="2">
    <source>
        <dbReference type="EMBL" id="GCE28052.1"/>
    </source>
</evidence>
<gene>
    <name evidence="2" type="ORF">KDA_35360</name>
</gene>
<proteinExistence type="predicted"/>
<accession>A0A402B9S3</accession>
<dbReference type="Proteomes" id="UP000287171">
    <property type="component" value="Unassembled WGS sequence"/>
</dbReference>
<comment type="caution">
    <text evidence="2">The sequence shown here is derived from an EMBL/GenBank/DDBJ whole genome shotgun (WGS) entry which is preliminary data.</text>
</comment>
<dbReference type="GO" id="GO:0005524">
    <property type="term" value="F:ATP binding"/>
    <property type="evidence" value="ECO:0007669"/>
    <property type="project" value="InterPro"/>
</dbReference>
<protein>
    <recommendedName>
        <fullName evidence="1">Protein kinase domain-containing protein</fullName>
    </recommendedName>
</protein>
<dbReference type="Gene3D" id="1.10.510.10">
    <property type="entry name" value="Transferase(Phosphotransferase) domain 1"/>
    <property type="match status" value="1"/>
</dbReference>
<dbReference type="PROSITE" id="PS50011">
    <property type="entry name" value="PROTEIN_KINASE_DOM"/>
    <property type="match status" value="1"/>
</dbReference>
<keyword evidence="3" id="KW-1185">Reference proteome</keyword>
<organism evidence="2 3">
    <name type="scientific">Dictyobacter alpinus</name>
    <dbReference type="NCBI Taxonomy" id="2014873"/>
    <lineage>
        <taxon>Bacteria</taxon>
        <taxon>Bacillati</taxon>
        <taxon>Chloroflexota</taxon>
        <taxon>Ktedonobacteria</taxon>
        <taxon>Ktedonobacterales</taxon>
        <taxon>Dictyobacteraceae</taxon>
        <taxon>Dictyobacter</taxon>
    </lineage>
</organism>
<evidence type="ECO:0000313" key="3">
    <source>
        <dbReference type="Proteomes" id="UP000287171"/>
    </source>
</evidence>
<feature type="domain" description="Protein kinase" evidence="1">
    <location>
        <begin position="30"/>
        <end position="310"/>
    </location>
</feature>
<reference evidence="3" key="1">
    <citation type="submission" date="2018-12" db="EMBL/GenBank/DDBJ databases">
        <title>Tengunoibacter tsumagoiensis gen. nov., sp. nov., Dictyobacter kobayashii sp. nov., D. alpinus sp. nov., and D. joshuensis sp. nov. and description of Dictyobacteraceae fam. nov. within the order Ktedonobacterales isolated from Tengu-no-mugimeshi.</title>
        <authorList>
            <person name="Wang C.M."/>
            <person name="Zheng Y."/>
            <person name="Sakai Y."/>
            <person name="Toyoda A."/>
            <person name="Minakuchi Y."/>
            <person name="Abe K."/>
            <person name="Yokota A."/>
            <person name="Yabe S."/>
        </authorList>
    </citation>
    <scope>NUCLEOTIDE SEQUENCE [LARGE SCALE GENOMIC DNA]</scope>
    <source>
        <strain evidence="3">Uno16</strain>
    </source>
</reference>
<dbReference type="AlphaFoldDB" id="A0A402B9S3"/>
<evidence type="ECO:0000259" key="1">
    <source>
        <dbReference type="PROSITE" id="PS50011"/>
    </source>
</evidence>
<dbReference type="EMBL" id="BIFT01000001">
    <property type="protein sequence ID" value="GCE28052.1"/>
    <property type="molecule type" value="Genomic_DNA"/>
</dbReference>
<dbReference type="InterPro" id="IPR000719">
    <property type="entry name" value="Prot_kinase_dom"/>
</dbReference>